<dbReference type="PANTHER" id="PTHR21444">
    <property type="entry name" value="COILED-COIL DOMAIN-CONTAINING PROTEIN 180"/>
    <property type="match status" value="1"/>
</dbReference>
<reference evidence="5" key="1">
    <citation type="submission" date="2019-10" db="EMBL/GenBank/DDBJ databases">
        <title>The sequence and de novo assembly of the wild yak genome.</title>
        <authorList>
            <person name="Liu Y."/>
        </authorList>
    </citation>
    <scope>NUCLEOTIDE SEQUENCE [LARGE SCALE GENOMIC DNA]</scope>
    <source>
        <strain evidence="5">WY2019</strain>
    </source>
</reference>
<feature type="compositionally biased region" description="Basic residues" evidence="2">
    <location>
        <begin position="628"/>
        <end position="644"/>
    </location>
</feature>
<accession>A0A6B0RJA7</accession>
<proteinExistence type="predicted"/>
<comment type="caution">
    <text evidence="5">The sequence shown here is derived from an EMBL/GenBank/DDBJ whole genome shotgun (WGS) entry which is preliminary data.</text>
</comment>
<dbReference type="Pfam" id="PF14643">
    <property type="entry name" value="DUF4455"/>
    <property type="match status" value="1"/>
</dbReference>
<evidence type="ECO:0008006" key="7">
    <source>
        <dbReference type="Google" id="ProtNLM"/>
    </source>
</evidence>
<dbReference type="InterPro" id="IPR027914">
    <property type="entry name" value="DUF4456"/>
</dbReference>
<evidence type="ECO:0000259" key="4">
    <source>
        <dbReference type="Pfam" id="PF14644"/>
    </source>
</evidence>
<protein>
    <recommendedName>
        <fullName evidence="7">Coiled-coil domain-containing protein 180</fullName>
    </recommendedName>
</protein>
<evidence type="ECO:0000313" key="6">
    <source>
        <dbReference type="Proteomes" id="UP000322234"/>
    </source>
</evidence>
<dbReference type="InterPro" id="IPR028089">
    <property type="entry name" value="DUF4455"/>
</dbReference>
<dbReference type="PANTHER" id="PTHR21444:SF14">
    <property type="entry name" value="COILED-COIL DOMAIN-CONTAINING PROTEIN 180"/>
    <property type="match status" value="1"/>
</dbReference>
<name>A0A6B0RJA7_9CETA</name>
<dbReference type="Proteomes" id="UP000322234">
    <property type="component" value="Unassembled WGS sequence"/>
</dbReference>
<keyword evidence="6" id="KW-1185">Reference proteome</keyword>
<dbReference type="EMBL" id="VBQZ03000055">
    <property type="protein sequence ID" value="MXQ89512.1"/>
    <property type="molecule type" value="Genomic_DNA"/>
</dbReference>
<feature type="coiled-coil region" evidence="1">
    <location>
        <begin position="504"/>
        <end position="538"/>
    </location>
</feature>
<evidence type="ECO:0000313" key="5">
    <source>
        <dbReference type="EMBL" id="MXQ89512.1"/>
    </source>
</evidence>
<feature type="domain" description="DUF4455" evidence="3">
    <location>
        <begin position="131"/>
        <end position="608"/>
    </location>
</feature>
<evidence type="ECO:0000256" key="2">
    <source>
        <dbReference type="SAM" id="MobiDB-lite"/>
    </source>
</evidence>
<feature type="region of interest" description="Disordered" evidence="2">
    <location>
        <begin position="620"/>
        <end position="702"/>
    </location>
</feature>
<gene>
    <name evidence="5" type="ORF">E5288_WYG000849</name>
</gene>
<sequence length="1588" mass="185377">MSSVGKVTQIPSGRVYQQIFEAEVQLVRSLASSRKRAVERSMIPKDGRKPLVKKVDVREGEMMSPRQRKWMRSLPNDWTTENPVLYREKQIAKKEKAQESENAIDAREVRGLMDTIVPERISSTTFQKQGDSKRRGYESALASFKEEIAQIGMEMEPLILEPGALLLKKLAESDEDVNNLFKKVENDSNLEDYTIQTLLELRDQVAEKFLLQKQEIKELDETLHSLEFSRVDKLKSVLKKYVEIIEKTSYLMQPDVYRLINKEAMIINHALLGNRRALAKLFVNLMEARLQQELDSHRRWQGLMDAWKALKKEYLVQDFSEFMASERIQTPPAVKKELETMMKNQSSLQQKRLDHLCTICDLLPPNYSKAQLMEWRSSLDSLNKHIAADVFFLPTHGDAYHMDCMMRIRLQYEKIWQECLAQVQKCRKQLLDWKAFTEEEAESLVSPSFFQMVGCLQSKVEEELEVLDKSFETVAKQTEQQSSDLFSYFQEAVNLWETHQSVLLMQEMELEKRMEQQRQKHRRENQAQEAHLDKLLDQLRQQSYENNLKSHLEKAKDFLKNMQCRYEAFHGLLTKEVMEYPVIILKELNSYSSHLSRHFCVREIFEQNLEGEVIFQLREPEPHEKQFQKRMRRPRGKRRSKANARKGDESNSGRTSSLKPAEEIEEEEDQEAESSTTQEVAVSPQEKSVLSEEMDESREDSISGLEEIQVERDSSLRSPPNQASVIVKAQEESLGEISQEEMEFFTTSSGNTYFVFLPLKQEENSKTPHSNLPATLFKDISSARVLEEVIIPSRLVLEIKKQLRTGFFEHLEKWFDQCALNARVIVASKIDELDSELELRLHLHQPRAQHVEKDIHNVRAAELLLHQERLNSHCAGVMETLRKERMMFCQFQEEQNLKSKHFRRKISDMEHIFLNATKSQKLVTLSSTLQRELLSYVDVIQVSLRSFRQYLEESMGKLRYTNIEFIKHCRLFSEGGNFSSEEIDSLCHRLEKEAARIEFVENLIMINMEKMESDYLDQANEFISKFESKFHNLSVDLIFIEKIQRLLTNLQVNLKCEVAKSNLQTEGLNSSLEQLQSKVEMCRSLKRNKQVVSTEDLLGLIRTWKEKLSQRIEYLNCKLDMLSMTHLAFPDNVLTDLEVDSDILLSSEVYEEEAKVDMVTPESFAQPSRMGKSMIEDPAVEVVKRILQFPDSKSSTLQCDKERSQTALRRLRNRAEHSLKKDLSIASATSVASVTRYTKPNRLDRKYQVLGDKPPPAEDFKGIVLSLLWESNEHLLAVAEEFYRKEKRSVTRPDCMYETFDQCAENICKKILEYHSQTDDYYNSCLIELRAQMRRFEELLPQVCWLVMENFKEHHWKKCCASTKEIREQFLNYQEELEKRKDENAQKLHPNLGHPAQLQDMESLCQVEEKRQGDLDALIVVTKEKLEECIRKYARFFIATLATFTEKFLLQLDEVVTIDDVQVAKMEPPKQKTSILIRRKLTGLSLEEESEKPLIERGSRKWPGIKPTEVTIQNKILLRKTPCITTTKTTLGHLASVEARDAVYLKYLASFEEELKKVQEHTALQVKEAQRWKDSWKHSVNIIQGLYL</sequence>
<evidence type="ECO:0000259" key="3">
    <source>
        <dbReference type="Pfam" id="PF14643"/>
    </source>
</evidence>
<feature type="domain" description="DUF4456" evidence="4">
    <location>
        <begin position="1276"/>
        <end position="1479"/>
    </location>
</feature>
<dbReference type="Pfam" id="PF14644">
    <property type="entry name" value="DUF4456"/>
    <property type="match status" value="1"/>
</dbReference>
<organism evidence="5 6">
    <name type="scientific">Bos mutus</name>
    <name type="common">wild yak</name>
    <dbReference type="NCBI Taxonomy" id="72004"/>
    <lineage>
        <taxon>Eukaryota</taxon>
        <taxon>Metazoa</taxon>
        <taxon>Chordata</taxon>
        <taxon>Craniata</taxon>
        <taxon>Vertebrata</taxon>
        <taxon>Euteleostomi</taxon>
        <taxon>Mammalia</taxon>
        <taxon>Eutheria</taxon>
        <taxon>Laurasiatheria</taxon>
        <taxon>Artiodactyla</taxon>
        <taxon>Ruminantia</taxon>
        <taxon>Pecora</taxon>
        <taxon>Bovidae</taxon>
        <taxon>Bovinae</taxon>
        <taxon>Bos</taxon>
    </lineage>
</organism>
<keyword evidence="1" id="KW-0175">Coiled coil</keyword>
<feature type="compositionally biased region" description="Acidic residues" evidence="2">
    <location>
        <begin position="663"/>
        <end position="672"/>
    </location>
</feature>
<evidence type="ECO:0000256" key="1">
    <source>
        <dbReference type="SAM" id="Coils"/>
    </source>
</evidence>